<evidence type="ECO:0000256" key="4">
    <source>
        <dbReference type="SAM" id="Coils"/>
    </source>
</evidence>
<comment type="subcellular location">
    <subcellularLocation>
        <location evidence="1">Nucleus</location>
    </subcellularLocation>
</comment>
<feature type="compositionally biased region" description="Basic and acidic residues" evidence="5">
    <location>
        <begin position="1906"/>
        <end position="1917"/>
    </location>
</feature>
<evidence type="ECO:0000313" key="8">
    <source>
        <dbReference type="EMBL" id="CAE4640649.1"/>
    </source>
</evidence>
<feature type="domain" description="Nucleoprotein TPR/MLP1-2" evidence="6">
    <location>
        <begin position="1242"/>
        <end position="1328"/>
    </location>
</feature>
<feature type="compositionally biased region" description="Polar residues" evidence="5">
    <location>
        <begin position="79"/>
        <end position="94"/>
    </location>
</feature>
<feature type="coiled-coil region" evidence="4">
    <location>
        <begin position="290"/>
        <end position="349"/>
    </location>
</feature>
<protein>
    <recommendedName>
        <fullName evidence="9">Nucleoprotein TPR/MLP1 domain-containing protein</fullName>
    </recommendedName>
</protein>
<accession>A0A7S4SBQ7</accession>
<organism evidence="8">
    <name type="scientific">Ditylum brightwellii</name>
    <dbReference type="NCBI Taxonomy" id="49249"/>
    <lineage>
        <taxon>Eukaryota</taxon>
        <taxon>Sar</taxon>
        <taxon>Stramenopiles</taxon>
        <taxon>Ochrophyta</taxon>
        <taxon>Bacillariophyta</taxon>
        <taxon>Mediophyceae</taxon>
        <taxon>Lithodesmiophycidae</taxon>
        <taxon>Lithodesmiales</taxon>
        <taxon>Lithodesmiaceae</taxon>
        <taxon>Ditylum</taxon>
    </lineage>
</organism>
<feature type="compositionally biased region" description="Basic and acidic residues" evidence="5">
    <location>
        <begin position="1846"/>
        <end position="1857"/>
    </location>
</feature>
<dbReference type="Pfam" id="PF07926">
    <property type="entry name" value="TPR_MLP1_2"/>
    <property type="match status" value="1"/>
</dbReference>
<evidence type="ECO:0000259" key="6">
    <source>
        <dbReference type="Pfam" id="PF07926"/>
    </source>
</evidence>
<feature type="coiled-coil region" evidence="4">
    <location>
        <begin position="545"/>
        <end position="656"/>
    </location>
</feature>
<dbReference type="GO" id="GO:0005643">
    <property type="term" value="C:nuclear pore"/>
    <property type="evidence" value="ECO:0007669"/>
    <property type="project" value="TreeGrafter"/>
</dbReference>
<evidence type="ECO:0000256" key="5">
    <source>
        <dbReference type="SAM" id="MobiDB-lite"/>
    </source>
</evidence>
<feature type="coiled-coil region" evidence="4">
    <location>
        <begin position="783"/>
        <end position="929"/>
    </location>
</feature>
<feature type="region of interest" description="Disordered" evidence="5">
    <location>
        <begin position="1765"/>
        <end position="1931"/>
    </location>
</feature>
<dbReference type="PANTHER" id="PTHR18898:SF2">
    <property type="entry name" value="NUCLEOPROTEIN TPR"/>
    <property type="match status" value="1"/>
</dbReference>
<keyword evidence="2 4" id="KW-0175">Coiled coil</keyword>
<dbReference type="PANTHER" id="PTHR18898">
    <property type="entry name" value="NUCLEOPROTEIN TPR-RELATED"/>
    <property type="match status" value="1"/>
</dbReference>
<feature type="coiled-coil region" evidence="4">
    <location>
        <begin position="164"/>
        <end position="237"/>
    </location>
</feature>
<proteinExistence type="predicted"/>
<feature type="compositionally biased region" description="Basic and acidic residues" evidence="5">
    <location>
        <begin position="1606"/>
        <end position="1630"/>
    </location>
</feature>
<evidence type="ECO:0000256" key="2">
    <source>
        <dbReference type="ARBA" id="ARBA00023054"/>
    </source>
</evidence>
<feature type="coiled-coil region" evidence="4">
    <location>
        <begin position="1146"/>
        <end position="1208"/>
    </location>
</feature>
<feature type="compositionally biased region" description="Basic and acidic residues" evidence="5">
    <location>
        <begin position="1690"/>
        <end position="1729"/>
    </location>
</feature>
<feature type="region of interest" description="Disordered" evidence="5">
    <location>
        <begin position="467"/>
        <end position="544"/>
    </location>
</feature>
<keyword evidence="3" id="KW-0539">Nucleus</keyword>
<feature type="compositionally biased region" description="Basic and acidic residues" evidence="5">
    <location>
        <begin position="1813"/>
        <end position="1838"/>
    </location>
</feature>
<feature type="region of interest" description="Disordered" evidence="5">
    <location>
        <begin position="1678"/>
        <end position="1752"/>
    </location>
</feature>
<feature type="compositionally biased region" description="Polar residues" evidence="5">
    <location>
        <begin position="2025"/>
        <end position="2042"/>
    </location>
</feature>
<evidence type="ECO:0000259" key="7">
    <source>
        <dbReference type="Pfam" id="PF25785"/>
    </source>
</evidence>
<evidence type="ECO:0008006" key="9">
    <source>
        <dbReference type="Google" id="ProtNLM"/>
    </source>
</evidence>
<feature type="region of interest" description="Disordered" evidence="5">
    <location>
        <begin position="1973"/>
        <end position="1997"/>
    </location>
</feature>
<feature type="compositionally biased region" description="Low complexity" evidence="5">
    <location>
        <begin position="1732"/>
        <end position="1744"/>
    </location>
</feature>
<name>A0A7S4SBQ7_9STRA</name>
<dbReference type="GO" id="GO:0006606">
    <property type="term" value="P:protein import into nucleus"/>
    <property type="evidence" value="ECO:0007669"/>
    <property type="project" value="InterPro"/>
</dbReference>
<dbReference type="Pfam" id="PF25785">
    <property type="entry name" value="TPR"/>
    <property type="match status" value="1"/>
</dbReference>
<feature type="region of interest" description="Disordered" evidence="5">
    <location>
        <begin position="2016"/>
        <end position="2111"/>
    </location>
</feature>
<dbReference type="EMBL" id="HBNS01041836">
    <property type="protein sequence ID" value="CAE4640649.1"/>
    <property type="molecule type" value="Transcribed_RNA"/>
</dbReference>
<feature type="compositionally biased region" description="Basic residues" evidence="5">
    <location>
        <begin position="489"/>
        <end position="499"/>
    </location>
</feature>
<evidence type="ECO:0000256" key="3">
    <source>
        <dbReference type="ARBA" id="ARBA00023242"/>
    </source>
</evidence>
<dbReference type="Gene3D" id="1.10.287.1490">
    <property type="match status" value="1"/>
</dbReference>
<dbReference type="InterPro" id="IPR057974">
    <property type="entry name" value="NUA/TPR/MLP1-2-like_dom"/>
</dbReference>
<dbReference type="GO" id="GO:0017056">
    <property type="term" value="F:structural constituent of nuclear pore"/>
    <property type="evidence" value="ECO:0007669"/>
    <property type="project" value="TreeGrafter"/>
</dbReference>
<feature type="compositionally biased region" description="Basic and acidic residues" evidence="5">
    <location>
        <begin position="467"/>
        <end position="480"/>
    </location>
</feature>
<sequence length="2111" mass="231965">MEESSEPSEPPPSTTSMNDDANESNEPDDTKITPVVTGVAAAGSESTTDNTDSDIVDPDSAAAAAAVAAGIGFVPPTNPDITKGSSNNSESATAADTMVQLASSAAAAAETMTATTEHMEVDEEAAPEKDDNSVIPPKNPTDSSSSEEEKAIRISESLNKEALLSDMEFQYVELQNDRDALQRSALEKTKEVEALQKTSSDLKHKVESLEIELEKLRREAAEDRAKKEASVEELRMEGERCDRLAGEGDSLREEISRLTESSKKIATQLSETQTQNTITTSNAAPLRYEVERLRSELDSLTSHSKWLESELTAQNEKNANLKVSHSAALMELKTKVDATEAERDDSLAEIQSRRNAEEKLKSTVERLSLQLRDKALEASESTRAAEEELTAERRLVSLSNEKTDRLQSKYDGLLREMETMQRLAGEAAKETDEKIKNMQEVAAKKMEEIIKKEREESDKKIMALEKRAKKAEEGRKRIEDDLLGSPTPLRRRRKRRSTSRGRSSTSPRALPPSSGGGGAAIGEEEGKDNTEDMATDRSEQEPLSLTDLYERLADAEDELHNERTEKKRLELFLQRVRIDIEEKGPIMRQRQREYEMAVRDREEMKIRLEEALEEAEEARSDADAVEAERRESKREVKDLKRENIDLAMQVQSLLQRQVQSGAGAIAQALTSSASDDIVPFGSIEEMQAQNQRLLNEHRRLTDTVSDLEGKLETDPLRLRLETAEAEVVSLREERSRQETLVAGIVQQRDLYRALVANVDSQSSGGSGGGMGEAATLALTASANSETEERKKQLTDQIAELQANLMSTRNAKVGLEERLARLDSHAADLASSVDRLQNNLSTANAAVARSEADSMYHKEKCARLEEALDAARREMERSGESRKELQSLNAKLHMSLVEARAEAASQEQARKQAEVKLRLAETQAETARSSEARLVSETASLRSEITRQGALLESLQRIEASLSARTAEEEENFKETIEQQSQALKTEREKYTVEIERLQGRISDLEAHTKELEKRKDEAMGEMVKAKDEVLNTKADAQNLRDKCTKMEKELADAKRILDVGEGSAESKLALLTAELDAAREELEITKERTVDYQDMAKANEAALADLTRASDEYKKMKGEEIEKINKQLVAAQKLAKTKADALEDISKDLTLDRDEQEKTVADLQNKISSLNDELISAKKDAESAISRLRSLEEEMKISRADATTAQVRLVSIGFYVRICFYDICANLSSIVSSLLKRHLFYKNNYERELAVHSAARTDLRAQRDKVESEVRLRQTAESELNAMKLEFSGERKSHEESVNKLNDALKGAETRLEESRQQNKLLHSQMEVLAETVKKYQSDRIASVSASKDSEPGVTAGSNSEESVVETMSPGELASLRKTVSELREMVRYLKSDREMFEAQLESARRTAERERAATAVTKRSLDEARAELKLLQSHGENDASEGDNTSSASHEGLKKAEEQLMLLRESNILLREEFERKSSKLTSVEKELVEAKKAVIPVEAKSRELEVDKAALEAEKASLVREVNAWKNRVQSLVTKFNQIDPEEHAQVLERVEAMKKEIESLQAQKDQAERDAASVKALVARLNKEISTFRTSIENTKKTLAKTTAERDALAKRNSSDGSDAAKERDNLKAASQKMEAELSTAKSDLSLANGRVENLMKILRKQKDSVQDLESKLTKSVANEQEAQKSLAKEREVSKELKKEQEAQKGLIEEQKLALAKAQKEAEMKLKKMPPTSTAPTTTPPIDASVTKKEVAVSEAKEVLQVPPGGFKFGPSSSADASASTKKGQLDSTAGADAKSDVEKGTPAEPNPVEIEKPALARDESTRLKQQKENLLREKLMKRKRKAEAALMKKKEEESSVPAVKRAGALTPEPKKVPPVTESQDSAKPDKAVTASLETNTDTAPIVKKEETSKEASTDSKNAFQSTPSGKFPFTTATAGKASIFGSSTGFGGTAASMSGSIFGSAKTPVSMLGAPADPLKTPKDTATAIGGKAPTTPAATVPFGSGGAFLNLMPPGSGASKPLTFGSSTSITLPMPSKTSPSGPQPPTFGIFGASSANPFGGFGAPQEKPKPLFGDFSKKRPPSSQEQSEPIAKQPRTEGTSTGADAEQKS</sequence>
<feature type="region of interest" description="Disordered" evidence="5">
    <location>
        <begin position="1606"/>
        <end position="1643"/>
    </location>
</feature>
<feature type="region of interest" description="Disordered" evidence="5">
    <location>
        <begin position="1"/>
        <end position="153"/>
    </location>
</feature>
<feature type="coiled-coil region" evidence="4">
    <location>
        <begin position="966"/>
        <end position="1119"/>
    </location>
</feature>
<feature type="compositionally biased region" description="Low complexity" evidence="5">
    <location>
        <begin position="500"/>
        <end position="513"/>
    </location>
</feature>
<gene>
    <name evidence="8" type="ORF">DBRI00130_LOCUS32554</name>
</gene>
<feature type="compositionally biased region" description="Low complexity" evidence="5">
    <location>
        <begin position="102"/>
        <end position="116"/>
    </location>
</feature>
<feature type="domain" description="NUA/TPR/MLP1-2-like" evidence="7">
    <location>
        <begin position="622"/>
        <end position="704"/>
    </location>
</feature>
<feature type="compositionally biased region" description="Basic and acidic residues" evidence="5">
    <location>
        <begin position="527"/>
        <end position="540"/>
    </location>
</feature>
<feature type="coiled-coil region" evidence="4">
    <location>
        <begin position="1291"/>
        <end position="1332"/>
    </location>
</feature>
<reference evidence="8" key="1">
    <citation type="submission" date="2021-01" db="EMBL/GenBank/DDBJ databases">
        <authorList>
            <person name="Corre E."/>
            <person name="Pelletier E."/>
            <person name="Niang G."/>
            <person name="Scheremetjew M."/>
            <person name="Finn R."/>
            <person name="Kale V."/>
            <person name="Holt S."/>
            <person name="Cochrane G."/>
            <person name="Meng A."/>
            <person name="Brown T."/>
            <person name="Cohen L."/>
        </authorList>
    </citation>
    <scope>NUCLEOTIDE SEQUENCE</scope>
    <source>
        <strain evidence="8">GSO104</strain>
    </source>
</reference>
<feature type="region of interest" description="Disordered" evidence="5">
    <location>
        <begin position="1342"/>
        <end position="1370"/>
    </location>
</feature>
<feature type="region of interest" description="Disordered" evidence="5">
    <location>
        <begin position="1433"/>
        <end position="1453"/>
    </location>
</feature>
<evidence type="ECO:0000256" key="1">
    <source>
        <dbReference type="ARBA" id="ARBA00004123"/>
    </source>
</evidence>
<dbReference type="InterPro" id="IPR012929">
    <property type="entry name" value="Nucleoprot-TPR/MLP1-2_dom"/>
</dbReference>
<dbReference type="GO" id="GO:0006406">
    <property type="term" value="P:mRNA export from nucleus"/>
    <property type="evidence" value="ECO:0007669"/>
    <property type="project" value="TreeGrafter"/>
</dbReference>
<feature type="compositionally biased region" description="Polar residues" evidence="5">
    <location>
        <begin position="1918"/>
        <end position="1928"/>
    </location>
</feature>
<feature type="coiled-coil region" evidence="4">
    <location>
        <begin position="683"/>
        <end position="740"/>
    </location>
</feature>